<dbReference type="InterPro" id="IPR038088">
    <property type="entry name" value="DELLA_N_sf"/>
</dbReference>
<feature type="region of interest" description="Disordered" evidence="1">
    <location>
        <begin position="1"/>
        <end position="21"/>
    </location>
</feature>
<evidence type="ECO:0000313" key="3">
    <source>
        <dbReference type="EMBL" id="MCI93921.1"/>
    </source>
</evidence>
<reference evidence="3 4" key="1">
    <citation type="journal article" date="2018" name="Front. Plant Sci.">
        <title>Red Clover (Trifolium pratense) and Zigzag Clover (T. medium) - A Picture of Genomic Similarities and Differences.</title>
        <authorList>
            <person name="Dluhosova J."/>
            <person name="Istvanek J."/>
            <person name="Nedelnik J."/>
            <person name="Repkova J."/>
        </authorList>
    </citation>
    <scope>NUCLEOTIDE SEQUENCE [LARGE SCALE GENOMIC DNA]</scope>
    <source>
        <strain evidence="4">cv. 10/8</strain>
        <tissue evidence="3">Leaf</tissue>
    </source>
</reference>
<evidence type="ECO:0000256" key="1">
    <source>
        <dbReference type="SAM" id="MobiDB-lite"/>
    </source>
</evidence>
<dbReference type="InterPro" id="IPR021914">
    <property type="entry name" value="TF_DELLA_N"/>
</dbReference>
<dbReference type="Gene3D" id="1.10.10.1290">
    <property type="entry name" value="Transcriptional regulator DELLA, N-terminal domain"/>
    <property type="match status" value="1"/>
</dbReference>
<dbReference type="EMBL" id="LXQA011342420">
    <property type="protein sequence ID" value="MCI93921.1"/>
    <property type="molecule type" value="Genomic_DNA"/>
</dbReference>
<organism evidence="3 4">
    <name type="scientific">Trifolium medium</name>
    <dbReference type="NCBI Taxonomy" id="97028"/>
    <lineage>
        <taxon>Eukaryota</taxon>
        <taxon>Viridiplantae</taxon>
        <taxon>Streptophyta</taxon>
        <taxon>Embryophyta</taxon>
        <taxon>Tracheophyta</taxon>
        <taxon>Spermatophyta</taxon>
        <taxon>Magnoliopsida</taxon>
        <taxon>eudicotyledons</taxon>
        <taxon>Gunneridae</taxon>
        <taxon>Pentapetalae</taxon>
        <taxon>rosids</taxon>
        <taxon>fabids</taxon>
        <taxon>Fabales</taxon>
        <taxon>Fabaceae</taxon>
        <taxon>Papilionoideae</taxon>
        <taxon>50 kb inversion clade</taxon>
        <taxon>NPAAA clade</taxon>
        <taxon>Hologalegina</taxon>
        <taxon>IRL clade</taxon>
        <taxon>Trifolieae</taxon>
        <taxon>Trifolium</taxon>
    </lineage>
</organism>
<evidence type="ECO:0000313" key="4">
    <source>
        <dbReference type="Proteomes" id="UP000265520"/>
    </source>
</evidence>
<dbReference type="Pfam" id="PF12041">
    <property type="entry name" value="DELLA"/>
    <property type="match status" value="1"/>
</dbReference>
<feature type="domain" description="Transcriptional factor DELLA N-terminal" evidence="2">
    <location>
        <begin position="29"/>
        <end position="60"/>
    </location>
</feature>
<keyword evidence="4" id="KW-1185">Reference proteome</keyword>
<accession>A0A392W400</accession>
<evidence type="ECO:0000259" key="2">
    <source>
        <dbReference type="Pfam" id="PF12041"/>
    </source>
</evidence>
<comment type="caution">
    <text evidence="3">The sequence shown here is derived from an EMBL/GenBank/DDBJ whole genome shotgun (WGS) entry which is preliminary data.</text>
</comment>
<dbReference type="Proteomes" id="UP000265520">
    <property type="component" value="Unassembled WGS sequence"/>
</dbReference>
<protein>
    <submittedName>
        <fullName evidence="3">DELLA protein GAI1-like</fullName>
    </submittedName>
</protein>
<sequence length="60" mass="6727">MKREHKQEHEDATMSGNSEICWEDDGGMDELLAVVGYKVKSSDMAQVAQKLEQLEQAMGN</sequence>
<name>A0A392W400_9FABA</name>
<feature type="compositionally biased region" description="Basic and acidic residues" evidence="1">
    <location>
        <begin position="1"/>
        <end position="12"/>
    </location>
</feature>
<proteinExistence type="predicted"/>
<dbReference type="AlphaFoldDB" id="A0A392W400"/>
<feature type="non-terminal residue" evidence="3">
    <location>
        <position position="60"/>
    </location>
</feature>